<name>S8DT23_FOMSC</name>
<organism evidence="14 15">
    <name type="scientific">Fomitopsis schrenkii</name>
    <name type="common">Brown rot fungus</name>
    <dbReference type="NCBI Taxonomy" id="2126942"/>
    <lineage>
        <taxon>Eukaryota</taxon>
        <taxon>Fungi</taxon>
        <taxon>Dikarya</taxon>
        <taxon>Basidiomycota</taxon>
        <taxon>Agaricomycotina</taxon>
        <taxon>Agaricomycetes</taxon>
        <taxon>Polyporales</taxon>
        <taxon>Fomitopsis</taxon>
    </lineage>
</organism>
<evidence type="ECO:0000256" key="3">
    <source>
        <dbReference type="ARBA" id="ARBA00012611"/>
    </source>
</evidence>
<dbReference type="InterPro" id="IPR026051">
    <property type="entry name" value="ALG1-like"/>
</dbReference>
<evidence type="ECO:0000256" key="12">
    <source>
        <dbReference type="SAM" id="Phobius"/>
    </source>
</evidence>
<dbReference type="GO" id="GO:0005789">
    <property type="term" value="C:endoplasmic reticulum membrane"/>
    <property type="evidence" value="ECO:0007669"/>
    <property type="project" value="UniProtKB-SubCell"/>
</dbReference>
<dbReference type="STRING" id="743788.S8DT23"/>
<comment type="subcellular location">
    <subcellularLocation>
        <location evidence="1">Endoplasmic reticulum membrane</location>
        <topology evidence="1">Single-pass membrane protein</topology>
    </subcellularLocation>
</comment>
<keyword evidence="7 12" id="KW-0812">Transmembrane</keyword>
<dbReference type="SUPFAM" id="SSF53756">
    <property type="entry name" value="UDP-Glycosyltransferase/glycogen phosphorylase"/>
    <property type="match status" value="1"/>
</dbReference>
<evidence type="ECO:0000256" key="8">
    <source>
        <dbReference type="ARBA" id="ARBA00022824"/>
    </source>
</evidence>
<evidence type="ECO:0000259" key="13">
    <source>
        <dbReference type="Pfam" id="PF13579"/>
    </source>
</evidence>
<comment type="function">
    <text evidence="11">Participates in the formation of the lipid-linked precursor oligosaccharide for N-glycosylation. Involved in assembling the dolichol-pyrophosphate-GlcNAc(2)-Man(5) intermediate on the cytoplasmic surface of the ER.</text>
</comment>
<comment type="pathway">
    <text evidence="2">Protein modification; protein glycosylation.</text>
</comment>
<dbReference type="Pfam" id="PF13579">
    <property type="entry name" value="Glyco_trans_4_4"/>
    <property type="match status" value="1"/>
</dbReference>
<protein>
    <recommendedName>
        <fullName evidence="4">Chitobiosyldiphosphodolichol beta-mannosyltransferase</fullName>
        <ecNumber evidence="3">2.4.1.142</ecNumber>
    </recommendedName>
</protein>
<reference evidence="14 15" key="1">
    <citation type="journal article" date="2012" name="Science">
        <title>The Paleozoic origin of enzymatic lignin decomposition reconstructed from 31 fungal genomes.</title>
        <authorList>
            <person name="Floudas D."/>
            <person name="Binder M."/>
            <person name="Riley R."/>
            <person name="Barry K."/>
            <person name="Blanchette R.A."/>
            <person name="Henrissat B."/>
            <person name="Martinez A.T."/>
            <person name="Otillar R."/>
            <person name="Spatafora J.W."/>
            <person name="Yadav J.S."/>
            <person name="Aerts A."/>
            <person name="Benoit I."/>
            <person name="Boyd A."/>
            <person name="Carlson A."/>
            <person name="Copeland A."/>
            <person name="Coutinho P.M."/>
            <person name="de Vries R.P."/>
            <person name="Ferreira P."/>
            <person name="Findley K."/>
            <person name="Foster B."/>
            <person name="Gaskell J."/>
            <person name="Glotzer D."/>
            <person name="Gorecki P."/>
            <person name="Heitman J."/>
            <person name="Hesse C."/>
            <person name="Hori C."/>
            <person name="Igarashi K."/>
            <person name="Jurgens J.A."/>
            <person name="Kallen N."/>
            <person name="Kersten P."/>
            <person name="Kohler A."/>
            <person name="Kuees U."/>
            <person name="Kumar T.K.A."/>
            <person name="Kuo A."/>
            <person name="LaButti K."/>
            <person name="Larrondo L.F."/>
            <person name="Lindquist E."/>
            <person name="Ling A."/>
            <person name="Lombard V."/>
            <person name="Lucas S."/>
            <person name="Lundell T."/>
            <person name="Martin R."/>
            <person name="McLaughlin D.J."/>
            <person name="Morgenstern I."/>
            <person name="Morin E."/>
            <person name="Murat C."/>
            <person name="Nagy L.G."/>
            <person name="Nolan M."/>
            <person name="Ohm R.A."/>
            <person name="Patyshakuliyeva A."/>
            <person name="Rokas A."/>
            <person name="Ruiz-Duenas F.J."/>
            <person name="Sabat G."/>
            <person name="Salamov A."/>
            <person name="Samejima M."/>
            <person name="Schmutz J."/>
            <person name="Slot J.C."/>
            <person name="St John F."/>
            <person name="Stenlid J."/>
            <person name="Sun H."/>
            <person name="Sun S."/>
            <person name="Syed K."/>
            <person name="Tsang A."/>
            <person name="Wiebenga A."/>
            <person name="Young D."/>
            <person name="Pisabarro A."/>
            <person name="Eastwood D.C."/>
            <person name="Martin F."/>
            <person name="Cullen D."/>
            <person name="Grigoriev I.V."/>
            <person name="Hibbett D.S."/>
        </authorList>
    </citation>
    <scope>NUCLEOTIDE SEQUENCE</scope>
    <source>
        <strain evidence="15">FP-58527</strain>
    </source>
</reference>
<dbReference type="EC" id="2.4.1.142" evidence="3"/>
<dbReference type="OrthoDB" id="614844at2759"/>
<keyword evidence="9 12" id="KW-1133">Transmembrane helix</keyword>
<evidence type="ECO:0000256" key="11">
    <source>
        <dbReference type="ARBA" id="ARBA00024899"/>
    </source>
</evidence>
<feature type="domain" description="Glycosyltransferase subfamily 4-like N-terminal" evidence="13">
    <location>
        <begin position="53"/>
        <end position="219"/>
    </location>
</feature>
<evidence type="ECO:0000256" key="5">
    <source>
        <dbReference type="ARBA" id="ARBA00022676"/>
    </source>
</evidence>
<dbReference type="Gene3D" id="3.40.50.2000">
    <property type="entry name" value="Glycogen Phosphorylase B"/>
    <property type="match status" value="1"/>
</dbReference>
<gene>
    <name evidence="14" type="ORF">FOMPIDRAFT_151611</name>
</gene>
<dbReference type="AlphaFoldDB" id="S8DT23"/>
<dbReference type="GO" id="GO:0004578">
    <property type="term" value="F:chitobiosyldiphosphodolichol beta-mannosyltransferase activity"/>
    <property type="evidence" value="ECO:0007669"/>
    <property type="project" value="UniProtKB-EC"/>
</dbReference>
<evidence type="ECO:0000256" key="2">
    <source>
        <dbReference type="ARBA" id="ARBA00004922"/>
    </source>
</evidence>
<evidence type="ECO:0000256" key="7">
    <source>
        <dbReference type="ARBA" id="ARBA00022692"/>
    </source>
</evidence>
<dbReference type="InParanoid" id="S8DT23"/>
<evidence type="ECO:0000313" key="15">
    <source>
        <dbReference type="Proteomes" id="UP000015241"/>
    </source>
</evidence>
<dbReference type="HOGENOM" id="CLU_012079_1_1_1"/>
<evidence type="ECO:0000256" key="10">
    <source>
        <dbReference type="ARBA" id="ARBA00023136"/>
    </source>
</evidence>
<feature type="transmembrane region" description="Helical" evidence="12">
    <location>
        <begin position="6"/>
        <end position="24"/>
    </location>
</feature>
<evidence type="ECO:0000256" key="9">
    <source>
        <dbReference type="ARBA" id="ARBA00022989"/>
    </source>
</evidence>
<dbReference type="EMBL" id="KE504202">
    <property type="protein sequence ID" value="EPS95717.1"/>
    <property type="molecule type" value="Genomic_DNA"/>
</dbReference>
<keyword evidence="15" id="KW-1185">Reference proteome</keyword>
<dbReference type="PANTHER" id="PTHR13036">
    <property type="entry name" value="BETA1,4 MANNOSYLTRANSFERASE"/>
    <property type="match status" value="1"/>
</dbReference>
<sequence length="526" mass="58986">MTGLEILVNALVVCVACWTIYYCVRMRQPQVLLRSVAIVVLGDIGRSPRMMYHAESFASIGFETYLIGYAGAKPVPSLLSIPHVRFLYLSQPPNYISSWPFVIAAPRKVLHQVLSILNTLLVRIPNPPEFIIVQNPPSIPTLALVWLVSRLRGSKVIVDWHNLGYSILALKLGDHHVFVKIAKWFESYFGRKAYAHLFVTRAMRDFLTREWHLEGIKVVLHDRPPSRFHHASPSETHELFLKLRSVLAIPTLQVFLPPSSPPYSTPFTSMSPTSLLPSEPEAEEEVAPLTLGAAPMPALRSDRPALVVSSTSWTPDEDFGILLDAMLQYETRARELASQDARGCLPKMLVVVTGKGPLRDEYMQRIGRLQNGDDKEEAWQFVRCVSLWLEAEDYPLLLGSADLGVSLHSSSSALDLPMKVVDMFGCGLPVCALGFACLDELVKDGINGLIFHNAEQLAKQLESLLLPHPHSQLLEELRVTLRHPQSMSPQPRSPAEDDEDRWGTWAQNWDRVMRPLVLRDVAEAAH</sequence>
<evidence type="ECO:0000256" key="1">
    <source>
        <dbReference type="ARBA" id="ARBA00004389"/>
    </source>
</evidence>
<evidence type="ECO:0000256" key="4">
    <source>
        <dbReference type="ARBA" id="ARBA00015841"/>
    </source>
</evidence>
<evidence type="ECO:0000256" key="6">
    <source>
        <dbReference type="ARBA" id="ARBA00022679"/>
    </source>
</evidence>
<dbReference type="Proteomes" id="UP000015241">
    <property type="component" value="Unassembled WGS sequence"/>
</dbReference>
<keyword evidence="6" id="KW-0808">Transferase</keyword>
<keyword evidence="5" id="KW-0328">Glycosyltransferase</keyword>
<accession>S8DT23</accession>
<dbReference type="Pfam" id="PF13692">
    <property type="entry name" value="Glyco_trans_1_4"/>
    <property type="match status" value="1"/>
</dbReference>
<proteinExistence type="predicted"/>
<keyword evidence="8" id="KW-0256">Endoplasmic reticulum</keyword>
<dbReference type="PANTHER" id="PTHR13036:SF0">
    <property type="entry name" value="CHITOBIOSYLDIPHOSPHODOLICHOL BETA-MANNOSYLTRANSFERASE"/>
    <property type="match status" value="1"/>
</dbReference>
<evidence type="ECO:0000313" key="14">
    <source>
        <dbReference type="EMBL" id="EPS95717.1"/>
    </source>
</evidence>
<dbReference type="InterPro" id="IPR028098">
    <property type="entry name" value="Glyco_trans_4-like_N"/>
</dbReference>
<dbReference type="FunCoup" id="S8DT23">
    <property type="interactions" value="573"/>
</dbReference>
<dbReference type="eggNOG" id="KOG2941">
    <property type="taxonomic scope" value="Eukaryota"/>
</dbReference>
<keyword evidence="10 12" id="KW-0472">Membrane</keyword>